<comment type="subcellular location">
    <subcellularLocation>
        <location evidence="5">Cytoplasm</location>
    </subcellularLocation>
</comment>
<dbReference type="OrthoDB" id="9790678at2"/>
<organism evidence="8 9">
    <name type="scientific">Aedoeadaptatus coxii</name>
    <dbReference type="NCBI Taxonomy" id="755172"/>
    <lineage>
        <taxon>Bacteria</taxon>
        <taxon>Bacillati</taxon>
        <taxon>Bacillota</taxon>
        <taxon>Tissierellia</taxon>
        <taxon>Tissierellales</taxon>
        <taxon>Peptoniphilaceae</taxon>
        <taxon>Aedoeadaptatus</taxon>
    </lineage>
</organism>
<sequence>MSYLKERILEEGVIYPGNVLKIDSFLNHQIDPGVMKEIEKEFYDHFSDRRITKIMTVEASGIAPAIMVAAHFDVPMLFAKKKKPSTLKAEEAYTAEVYSYTKQTTSTVMVPKDYLNKEDAVLIIDDFLANGEASMGLVQIVRDAGAKVAGIGICVEKSFQPGRERLEKEGLDVYSIVRIESIDSKNQEIKFKEGH</sequence>
<dbReference type="InterPro" id="IPR050118">
    <property type="entry name" value="Pur/Pyrimidine_PRTase"/>
</dbReference>
<evidence type="ECO:0000259" key="7">
    <source>
        <dbReference type="Pfam" id="PF00156"/>
    </source>
</evidence>
<dbReference type="NCBIfam" id="NF006671">
    <property type="entry name" value="PRK09219.1"/>
    <property type="match status" value="1"/>
</dbReference>
<comment type="catalytic activity">
    <reaction evidence="5">
        <text>XMP + diphosphate = xanthine + 5-phospho-alpha-D-ribose 1-diphosphate</text>
        <dbReference type="Rhea" id="RHEA:10800"/>
        <dbReference type="ChEBI" id="CHEBI:17712"/>
        <dbReference type="ChEBI" id="CHEBI:33019"/>
        <dbReference type="ChEBI" id="CHEBI:57464"/>
        <dbReference type="ChEBI" id="CHEBI:58017"/>
        <dbReference type="EC" id="2.4.2.22"/>
    </reaction>
</comment>
<comment type="pathway">
    <text evidence="5">Purine metabolism; XMP biosynthesis via salvage pathway; XMP from xanthine: step 1/1.</text>
</comment>
<name>A0A134AK58_9FIRM</name>
<feature type="binding site" evidence="5">
    <location>
        <begin position="129"/>
        <end position="133"/>
    </location>
    <ligand>
        <name>5-phospho-alpha-D-ribose 1-diphosphate</name>
        <dbReference type="ChEBI" id="CHEBI:58017"/>
    </ligand>
</feature>
<dbReference type="CDD" id="cd06223">
    <property type="entry name" value="PRTases_typeI"/>
    <property type="match status" value="1"/>
</dbReference>
<evidence type="ECO:0000313" key="9">
    <source>
        <dbReference type="Proteomes" id="UP000070442"/>
    </source>
</evidence>
<keyword evidence="3 5" id="KW-0808">Transferase</keyword>
<dbReference type="GO" id="GO:0005737">
    <property type="term" value="C:cytoplasm"/>
    <property type="evidence" value="ECO:0007669"/>
    <property type="project" value="UniProtKB-SubCell"/>
</dbReference>
<dbReference type="Pfam" id="PF00156">
    <property type="entry name" value="Pribosyltran"/>
    <property type="match status" value="1"/>
</dbReference>
<dbReference type="EMBL" id="LSDG01000008">
    <property type="protein sequence ID" value="KXB68044.1"/>
    <property type="molecule type" value="Genomic_DNA"/>
</dbReference>
<dbReference type="RefSeq" id="WP_068366799.1">
    <property type="nucleotide sequence ID" value="NZ_CAIJCT010000016.1"/>
</dbReference>
<dbReference type="InterPro" id="IPR010079">
    <property type="entry name" value="Xanthine_PRibTrfase"/>
</dbReference>
<dbReference type="GO" id="GO:0006166">
    <property type="term" value="P:purine ribonucleoside salvage"/>
    <property type="evidence" value="ECO:0007669"/>
    <property type="project" value="UniProtKB-KW"/>
</dbReference>
<dbReference type="NCBIfam" id="TIGR01744">
    <property type="entry name" value="XPRTase"/>
    <property type="match status" value="1"/>
</dbReference>
<feature type="binding site" evidence="5">
    <location>
        <position position="27"/>
    </location>
    <ligand>
        <name>xanthine</name>
        <dbReference type="ChEBI" id="CHEBI:17712"/>
    </ligand>
</feature>
<comment type="similarity">
    <text evidence="5">Belongs to the purine/pyrimidine phosphoribosyltransferase family. Xpt subfamily.</text>
</comment>
<feature type="domain" description="Phosphoribosyltransferase" evidence="7">
    <location>
        <begin position="33"/>
        <end position="180"/>
    </location>
</feature>
<dbReference type="Gene3D" id="3.40.50.2020">
    <property type="match status" value="1"/>
</dbReference>
<evidence type="ECO:0000256" key="3">
    <source>
        <dbReference type="ARBA" id="ARBA00022679"/>
    </source>
</evidence>
<comment type="function">
    <text evidence="5">Converts the preformed base xanthine, a product of nucleic acid breakdown, to xanthosine 5'-monophosphate (XMP), so it can be reused for RNA or DNA synthesis.</text>
</comment>
<comment type="caution">
    <text evidence="8">The sequence shown here is derived from an EMBL/GenBank/DDBJ whole genome shotgun (WGS) entry which is preliminary data.</text>
</comment>
<dbReference type="PATRIC" id="fig|755172.3.peg.348"/>
<keyword evidence="1 5" id="KW-0963">Cytoplasm</keyword>
<dbReference type="SUPFAM" id="SSF53271">
    <property type="entry name" value="PRTase-like"/>
    <property type="match status" value="1"/>
</dbReference>
<evidence type="ECO:0000313" key="8">
    <source>
        <dbReference type="EMBL" id="KXB68044.1"/>
    </source>
</evidence>
<dbReference type="HAMAP" id="MF_01184">
    <property type="entry name" value="XPRTase"/>
    <property type="match status" value="1"/>
</dbReference>
<dbReference type="PANTHER" id="PTHR43864:SF1">
    <property type="entry name" value="XANTHINE PHOSPHORIBOSYLTRANSFERASE"/>
    <property type="match status" value="1"/>
</dbReference>
<dbReference type="GO" id="GO:0032265">
    <property type="term" value="P:XMP salvage"/>
    <property type="evidence" value="ECO:0007669"/>
    <property type="project" value="UniProtKB-UniRule"/>
</dbReference>
<evidence type="ECO:0000256" key="2">
    <source>
        <dbReference type="ARBA" id="ARBA00022676"/>
    </source>
</evidence>
<reference evidence="9" key="1">
    <citation type="submission" date="2016-01" db="EMBL/GenBank/DDBJ databases">
        <authorList>
            <person name="Mitreva M."/>
            <person name="Pepin K.H."/>
            <person name="Mihindukulasuriya K.A."/>
            <person name="Fulton R."/>
            <person name="Fronick C."/>
            <person name="O'Laughlin M."/>
            <person name="Miner T."/>
            <person name="Herter B."/>
            <person name="Rosa B.A."/>
            <person name="Cordes M."/>
            <person name="Tomlinson C."/>
            <person name="Wollam A."/>
            <person name="Palsikar V.B."/>
            <person name="Mardis E.R."/>
            <person name="Wilson R.K."/>
        </authorList>
    </citation>
    <scope>NUCLEOTIDE SEQUENCE [LARGE SCALE GENOMIC DNA]</scope>
    <source>
        <strain evidence="9">DNF00729</strain>
    </source>
</reference>
<protein>
    <recommendedName>
        <fullName evidence="5 6">Xanthine phosphoribosyltransferase</fullName>
        <shortName evidence="5">XPRTase</shortName>
        <ecNumber evidence="5 6">2.4.2.22</ecNumber>
    </recommendedName>
</protein>
<keyword evidence="4 5" id="KW-0660">Purine salvage</keyword>
<dbReference type="GO" id="GO:0000310">
    <property type="term" value="F:xanthine phosphoribosyltransferase activity"/>
    <property type="evidence" value="ECO:0007669"/>
    <property type="project" value="UniProtKB-UniRule"/>
</dbReference>
<evidence type="ECO:0000256" key="6">
    <source>
        <dbReference type="NCBIfam" id="TIGR01744"/>
    </source>
</evidence>
<dbReference type="InterPro" id="IPR029057">
    <property type="entry name" value="PRTase-like"/>
</dbReference>
<comment type="subunit">
    <text evidence="5">Homodimer.</text>
</comment>
<dbReference type="EC" id="2.4.2.22" evidence="5 6"/>
<feature type="binding site" evidence="5">
    <location>
        <position position="20"/>
    </location>
    <ligand>
        <name>xanthine</name>
        <dbReference type="ChEBI" id="CHEBI:17712"/>
    </ligand>
</feature>
<keyword evidence="9" id="KW-1185">Reference proteome</keyword>
<dbReference type="STRING" id="755172.HMPREF1863_00362"/>
<gene>
    <name evidence="5" type="primary">xpt</name>
    <name evidence="8" type="ORF">HMPREF1863_00362</name>
</gene>
<dbReference type="AlphaFoldDB" id="A0A134AK58"/>
<accession>A0A134AK58</accession>
<dbReference type="PANTHER" id="PTHR43864">
    <property type="entry name" value="HYPOXANTHINE/GUANINE PHOSPHORIBOSYLTRANSFERASE"/>
    <property type="match status" value="1"/>
</dbReference>
<evidence type="ECO:0000256" key="4">
    <source>
        <dbReference type="ARBA" id="ARBA00022726"/>
    </source>
</evidence>
<dbReference type="GO" id="GO:0046110">
    <property type="term" value="P:xanthine metabolic process"/>
    <property type="evidence" value="ECO:0007669"/>
    <property type="project" value="UniProtKB-UniRule"/>
</dbReference>
<keyword evidence="2 5" id="KW-0328">Glycosyltransferase</keyword>
<dbReference type="InterPro" id="IPR000836">
    <property type="entry name" value="PRTase_dom"/>
</dbReference>
<dbReference type="Proteomes" id="UP000070442">
    <property type="component" value="Unassembled WGS sequence"/>
</dbReference>
<evidence type="ECO:0000256" key="1">
    <source>
        <dbReference type="ARBA" id="ARBA00022490"/>
    </source>
</evidence>
<proteinExistence type="inferred from homology"/>
<dbReference type="UniPathway" id="UPA00602">
    <property type="reaction ID" value="UER00658"/>
</dbReference>
<evidence type="ECO:0000256" key="5">
    <source>
        <dbReference type="HAMAP-Rule" id="MF_01184"/>
    </source>
</evidence>
<feature type="binding site" evidence="5">
    <location>
        <position position="157"/>
    </location>
    <ligand>
        <name>xanthine</name>
        <dbReference type="ChEBI" id="CHEBI:17712"/>
    </ligand>
</feature>